<organism evidence="1 2">
    <name type="scientific">Mucilaginibacter psychrotolerans</name>
    <dbReference type="NCBI Taxonomy" id="1524096"/>
    <lineage>
        <taxon>Bacteria</taxon>
        <taxon>Pseudomonadati</taxon>
        <taxon>Bacteroidota</taxon>
        <taxon>Sphingobacteriia</taxon>
        <taxon>Sphingobacteriales</taxon>
        <taxon>Sphingobacteriaceae</taxon>
        <taxon>Mucilaginibacter</taxon>
    </lineage>
</organism>
<evidence type="ECO:0008006" key="3">
    <source>
        <dbReference type="Google" id="ProtNLM"/>
    </source>
</evidence>
<evidence type="ECO:0000313" key="1">
    <source>
        <dbReference type="EMBL" id="TFF36202.1"/>
    </source>
</evidence>
<reference evidence="1 2" key="1">
    <citation type="journal article" date="2017" name="Int. J. Syst. Evol. Microbiol.">
        <title>Mucilaginibacterpsychrotolerans sp. nov., isolated from peatlands.</title>
        <authorList>
            <person name="Deng Y."/>
            <person name="Shen L."/>
            <person name="Xu B."/>
            <person name="Liu Y."/>
            <person name="Gu Z."/>
            <person name="Liu H."/>
            <person name="Zhou Y."/>
        </authorList>
    </citation>
    <scope>NUCLEOTIDE SEQUENCE [LARGE SCALE GENOMIC DNA]</scope>
    <source>
        <strain evidence="1 2">NH7-4</strain>
    </source>
</reference>
<evidence type="ECO:0000313" key="2">
    <source>
        <dbReference type="Proteomes" id="UP000297540"/>
    </source>
</evidence>
<dbReference type="RefSeq" id="WP_133232612.1">
    <property type="nucleotide sequence ID" value="NZ_SOZE01000017.1"/>
</dbReference>
<protein>
    <recommendedName>
        <fullName evidence="3">Bacillithiol biosynthesis BshC</fullName>
    </recommendedName>
</protein>
<keyword evidence="2" id="KW-1185">Reference proteome</keyword>
<comment type="caution">
    <text evidence="1">The sequence shown here is derived from an EMBL/GenBank/DDBJ whole genome shotgun (WGS) entry which is preliminary data.</text>
</comment>
<proteinExistence type="predicted"/>
<dbReference type="Proteomes" id="UP000297540">
    <property type="component" value="Unassembled WGS sequence"/>
</dbReference>
<dbReference type="EMBL" id="SOZE01000017">
    <property type="protein sequence ID" value="TFF36202.1"/>
    <property type="molecule type" value="Genomic_DNA"/>
</dbReference>
<gene>
    <name evidence="1" type="ORF">E2R66_16815</name>
</gene>
<dbReference type="AlphaFoldDB" id="A0A4Y8SBD9"/>
<sequence>MLSHREALLSARRIEKIERGSNFKFVSDSSEFVENFVGLTKSHVASTRLSPHQITKIKRFHEKADLLSNDVKKTLTLLEDTEYPIVRIFHQPNTLIGLNIFGLIIAAQELCSKIEKETNQKPVVLFLFMDYDVAEDKSFRSPRLPNWHSNKTFYLPGAVKRDYRRRIASSLAKPDESEIQKWIESLRQSSNTCFKKLNEIDEFLLTYRNKEEQTLLLKESFNRIYASANSLVEANANFIAWLSNRFFNYSTLFVSATELLESSFERMVEIFEKDFFNNVGQSNYPITEIWAVCEICNERSRLAIANQQYNWICKCGNSSFFDKLSYKVFEAKNGFSLPTYYPNVHLCDLLEIYSYGLRVGVSYAGSIDHMITSRSRIIEECSTQILEFIWEPDNLFSKEKIRKVAIELDEVLIGDFIKGKYPILFYLQLYGKEHLVNIIRQSI</sequence>
<accession>A0A4Y8SBD9</accession>
<name>A0A4Y8SBD9_9SPHI</name>
<dbReference type="OrthoDB" id="9877096at2"/>